<evidence type="ECO:0000256" key="4">
    <source>
        <dbReference type="ARBA" id="ARBA00022692"/>
    </source>
</evidence>
<keyword evidence="5 9" id="KW-0999">Mitochondrion inner membrane</keyword>
<dbReference type="Proteomes" id="UP001341840">
    <property type="component" value="Unassembled WGS sequence"/>
</dbReference>
<comment type="function">
    <text evidence="9">Mediates the uptake of pyruvate into mitochondria.</text>
</comment>
<proteinExistence type="inferred from homology"/>
<organism evidence="10 11">
    <name type="scientific">Stylosanthes scabra</name>
    <dbReference type="NCBI Taxonomy" id="79078"/>
    <lineage>
        <taxon>Eukaryota</taxon>
        <taxon>Viridiplantae</taxon>
        <taxon>Streptophyta</taxon>
        <taxon>Embryophyta</taxon>
        <taxon>Tracheophyta</taxon>
        <taxon>Spermatophyta</taxon>
        <taxon>Magnoliopsida</taxon>
        <taxon>eudicotyledons</taxon>
        <taxon>Gunneridae</taxon>
        <taxon>Pentapetalae</taxon>
        <taxon>rosids</taxon>
        <taxon>fabids</taxon>
        <taxon>Fabales</taxon>
        <taxon>Fabaceae</taxon>
        <taxon>Papilionoideae</taxon>
        <taxon>50 kb inversion clade</taxon>
        <taxon>dalbergioids sensu lato</taxon>
        <taxon>Dalbergieae</taxon>
        <taxon>Pterocarpus clade</taxon>
        <taxon>Stylosanthes</taxon>
    </lineage>
</organism>
<evidence type="ECO:0000256" key="9">
    <source>
        <dbReference type="RuleBase" id="RU363100"/>
    </source>
</evidence>
<evidence type="ECO:0000256" key="7">
    <source>
        <dbReference type="ARBA" id="ARBA00023128"/>
    </source>
</evidence>
<keyword evidence="8" id="KW-0472">Membrane</keyword>
<evidence type="ECO:0000256" key="3">
    <source>
        <dbReference type="ARBA" id="ARBA00022448"/>
    </source>
</evidence>
<comment type="subcellular location">
    <subcellularLocation>
        <location evidence="1 9">Mitochondrion inner membrane</location>
        <topology evidence="1 9">Multi-pass membrane protein</topology>
    </subcellularLocation>
</comment>
<gene>
    <name evidence="10" type="ORF">PIB30_073442</name>
</gene>
<keyword evidence="7 9" id="KW-0496">Mitochondrion</keyword>
<keyword evidence="11" id="KW-1185">Reference proteome</keyword>
<keyword evidence="6" id="KW-1133">Transmembrane helix</keyword>
<evidence type="ECO:0000256" key="1">
    <source>
        <dbReference type="ARBA" id="ARBA00004448"/>
    </source>
</evidence>
<keyword evidence="4" id="KW-0812">Transmembrane</keyword>
<dbReference type="Pfam" id="PF03650">
    <property type="entry name" value="MPC"/>
    <property type="match status" value="1"/>
</dbReference>
<keyword evidence="3 9" id="KW-0813">Transport</keyword>
<comment type="similarity">
    <text evidence="2 9">Belongs to the mitochondrial pyruvate carrier (MPC) (TC 2.A.105) family.</text>
</comment>
<sequence>MNTLRTFWNSPIGPKTTHFWGPTFNWSLPLAAKKELKGAAGKVVNGGGQWWRSDNVSKTKSSNRTLTYFYRGNDDEQRPLIIGDREMIGQYRAIEQSGDSEAMVF</sequence>
<reference evidence="10 11" key="1">
    <citation type="journal article" date="2023" name="Plants (Basel)">
        <title>Bridging the Gap: Combining Genomics and Transcriptomics Approaches to Understand Stylosanthes scabra, an Orphan Legume from the Brazilian Caatinga.</title>
        <authorList>
            <person name="Ferreira-Neto J.R.C."/>
            <person name="da Silva M.D."/>
            <person name="Binneck E."/>
            <person name="de Melo N.F."/>
            <person name="da Silva R.H."/>
            <person name="de Melo A.L.T.M."/>
            <person name="Pandolfi V."/>
            <person name="Bustamante F.O."/>
            <person name="Brasileiro-Vidal A.C."/>
            <person name="Benko-Iseppon A.M."/>
        </authorList>
    </citation>
    <scope>NUCLEOTIDE SEQUENCE [LARGE SCALE GENOMIC DNA]</scope>
    <source>
        <tissue evidence="10">Leaves</tissue>
    </source>
</reference>
<evidence type="ECO:0000313" key="10">
    <source>
        <dbReference type="EMBL" id="MED6187126.1"/>
    </source>
</evidence>
<accession>A0ABU6WMP2</accession>
<comment type="caution">
    <text evidence="10">The sequence shown here is derived from an EMBL/GenBank/DDBJ whole genome shotgun (WGS) entry which is preliminary data.</text>
</comment>
<dbReference type="EMBL" id="JASCZI010182134">
    <property type="protein sequence ID" value="MED6187126.1"/>
    <property type="molecule type" value="Genomic_DNA"/>
</dbReference>
<evidence type="ECO:0000256" key="8">
    <source>
        <dbReference type="ARBA" id="ARBA00023136"/>
    </source>
</evidence>
<evidence type="ECO:0000313" key="11">
    <source>
        <dbReference type="Proteomes" id="UP001341840"/>
    </source>
</evidence>
<evidence type="ECO:0000256" key="5">
    <source>
        <dbReference type="ARBA" id="ARBA00022792"/>
    </source>
</evidence>
<name>A0ABU6WMP2_9FABA</name>
<evidence type="ECO:0000256" key="6">
    <source>
        <dbReference type="ARBA" id="ARBA00022989"/>
    </source>
</evidence>
<dbReference type="InterPro" id="IPR005336">
    <property type="entry name" value="MPC"/>
</dbReference>
<evidence type="ECO:0000256" key="2">
    <source>
        <dbReference type="ARBA" id="ARBA00006416"/>
    </source>
</evidence>
<protein>
    <recommendedName>
        <fullName evidence="9">Mitochondrial pyruvate carrier</fullName>
    </recommendedName>
</protein>